<keyword evidence="11" id="KW-0961">Cell wall biogenesis/degradation</keyword>
<evidence type="ECO:0000256" key="15">
    <source>
        <dbReference type="ARBA" id="ARBA00041260"/>
    </source>
</evidence>
<evidence type="ECO:0000256" key="10">
    <source>
        <dbReference type="ARBA" id="ARBA00023295"/>
    </source>
</evidence>
<dbReference type="GO" id="GO:0071555">
    <property type="term" value="P:cell wall organization"/>
    <property type="evidence" value="ECO:0007669"/>
    <property type="project" value="UniProtKB-KW"/>
</dbReference>
<evidence type="ECO:0000256" key="3">
    <source>
        <dbReference type="ARBA" id="ARBA00022475"/>
    </source>
</evidence>
<comment type="subcellular location">
    <subcellularLocation>
        <location evidence="1">Cell membrane</location>
        <topology evidence="1">Single-pass type II membrane protein</topology>
    </subcellularLocation>
</comment>
<accession>A0A7S4LPT6</accession>
<dbReference type="SUPFAM" id="SSF51445">
    <property type="entry name" value="(Trans)glycosidases"/>
    <property type="match status" value="1"/>
</dbReference>
<evidence type="ECO:0000256" key="14">
    <source>
        <dbReference type="ARBA" id="ARBA00038929"/>
    </source>
</evidence>
<keyword evidence="9" id="KW-0325">Glycoprotein</keyword>
<evidence type="ECO:0000256" key="8">
    <source>
        <dbReference type="ARBA" id="ARBA00023136"/>
    </source>
</evidence>
<evidence type="ECO:0000256" key="2">
    <source>
        <dbReference type="ARBA" id="ARBA00005641"/>
    </source>
</evidence>
<keyword evidence="8 17" id="KW-0472">Membrane</keyword>
<evidence type="ECO:0000259" key="18">
    <source>
        <dbReference type="Pfam" id="PF00150"/>
    </source>
</evidence>
<comment type="catalytic activity">
    <reaction evidence="12">
        <text>Successive hydrolysis of beta-D-glucose units from the non-reducing ends of (1-&gt;3)-beta-D-glucans, releasing alpha-glucose.</text>
        <dbReference type="EC" id="3.2.1.58"/>
    </reaction>
</comment>
<proteinExistence type="inferred from homology"/>
<name>A0A7S4LPT6_9EUGL</name>
<dbReference type="InterPro" id="IPR017853">
    <property type="entry name" value="GH"/>
</dbReference>
<comment type="function">
    <text evidence="13">Glucosidase involved in the degradation of cellulosic biomass. Active on lichenan.</text>
</comment>
<organism evidence="19">
    <name type="scientific">Eutreptiella gymnastica</name>
    <dbReference type="NCBI Taxonomy" id="73025"/>
    <lineage>
        <taxon>Eukaryota</taxon>
        <taxon>Discoba</taxon>
        <taxon>Euglenozoa</taxon>
        <taxon>Euglenida</taxon>
        <taxon>Spirocuta</taxon>
        <taxon>Euglenophyceae</taxon>
        <taxon>Eutreptiales</taxon>
        <taxon>Eutreptiaceae</taxon>
        <taxon>Eutreptiella</taxon>
    </lineage>
</organism>
<dbReference type="GO" id="GO:0009251">
    <property type="term" value="P:glucan catabolic process"/>
    <property type="evidence" value="ECO:0007669"/>
    <property type="project" value="TreeGrafter"/>
</dbReference>
<evidence type="ECO:0000256" key="4">
    <source>
        <dbReference type="ARBA" id="ARBA00022692"/>
    </source>
</evidence>
<dbReference type="EMBL" id="HBJA01152258">
    <property type="protein sequence ID" value="CAE0842868.1"/>
    <property type="molecule type" value="Transcribed_RNA"/>
</dbReference>
<keyword evidence="6" id="KW-0735">Signal-anchor</keyword>
<evidence type="ECO:0000313" key="19">
    <source>
        <dbReference type="EMBL" id="CAE0842868.1"/>
    </source>
</evidence>
<dbReference type="Pfam" id="PF00150">
    <property type="entry name" value="Cellulase"/>
    <property type="match status" value="1"/>
</dbReference>
<evidence type="ECO:0000256" key="1">
    <source>
        <dbReference type="ARBA" id="ARBA00004401"/>
    </source>
</evidence>
<dbReference type="PROSITE" id="PS00659">
    <property type="entry name" value="GLYCOSYL_HYDROL_F5"/>
    <property type="match status" value="1"/>
</dbReference>
<evidence type="ECO:0000256" key="12">
    <source>
        <dbReference type="ARBA" id="ARBA00036824"/>
    </source>
</evidence>
<evidence type="ECO:0000256" key="9">
    <source>
        <dbReference type="ARBA" id="ARBA00023180"/>
    </source>
</evidence>
<dbReference type="GO" id="GO:0004338">
    <property type="term" value="F:glucan exo-1,3-beta-glucosidase activity"/>
    <property type="evidence" value="ECO:0007669"/>
    <property type="project" value="UniProtKB-EC"/>
</dbReference>
<keyword evidence="7 17" id="KW-1133">Transmembrane helix</keyword>
<reference evidence="19" key="1">
    <citation type="submission" date="2021-01" db="EMBL/GenBank/DDBJ databases">
        <authorList>
            <person name="Corre E."/>
            <person name="Pelletier E."/>
            <person name="Niang G."/>
            <person name="Scheremetjew M."/>
            <person name="Finn R."/>
            <person name="Kale V."/>
            <person name="Holt S."/>
            <person name="Cochrane G."/>
            <person name="Meng A."/>
            <person name="Brown T."/>
            <person name="Cohen L."/>
        </authorList>
    </citation>
    <scope>NUCLEOTIDE SEQUENCE</scope>
    <source>
        <strain evidence="19">CCMP1594</strain>
    </source>
</reference>
<dbReference type="GO" id="GO:0005886">
    <property type="term" value="C:plasma membrane"/>
    <property type="evidence" value="ECO:0007669"/>
    <property type="project" value="UniProtKB-SubCell"/>
</dbReference>
<keyword evidence="5 16" id="KW-0378">Hydrolase</keyword>
<comment type="similarity">
    <text evidence="2 16">Belongs to the glycosyl hydrolase 5 (cellulase A) family.</text>
</comment>
<feature type="transmembrane region" description="Helical" evidence="17">
    <location>
        <begin position="393"/>
        <end position="417"/>
    </location>
</feature>
<evidence type="ECO:0000256" key="13">
    <source>
        <dbReference type="ARBA" id="ARBA00037126"/>
    </source>
</evidence>
<feature type="domain" description="Glycoside hydrolase family 5" evidence="18">
    <location>
        <begin position="14"/>
        <end position="267"/>
    </location>
</feature>
<dbReference type="Gene3D" id="3.20.20.80">
    <property type="entry name" value="Glycosidases"/>
    <property type="match status" value="1"/>
</dbReference>
<dbReference type="PANTHER" id="PTHR31297">
    <property type="entry name" value="GLUCAN ENDO-1,6-BETA-GLUCOSIDASE B"/>
    <property type="match status" value="1"/>
</dbReference>
<evidence type="ECO:0000256" key="17">
    <source>
        <dbReference type="SAM" id="Phobius"/>
    </source>
</evidence>
<dbReference type="AlphaFoldDB" id="A0A7S4LPT6"/>
<gene>
    <name evidence="19" type="ORF">EGYM00163_LOCUS52093</name>
</gene>
<evidence type="ECO:0000256" key="6">
    <source>
        <dbReference type="ARBA" id="ARBA00022968"/>
    </source>
</evidence>
<keyword evidence="10 16" id="KW-0326">Glycosidase</keyword>
<evidence type="ECO:0000256" key="16">
    <source>
        <dbReference type="RuleBase" id="RU361153"/>
    </source>
</evidence>
<protein>
    <recommendedName>
        <fullName evidence="14">glucan 1,3-beta-glucosidase</fullName>
        <ecNumber evidence="14">3.2.1.58</ecNumber>
    </recommendedName>
    <alternativeName>
        <fullName evidence="15">Exo-1,3-beta-glucanase D</fullName>
    </alternativeName>
</protein>
<evidence type="ECO:0000256" key="7">
    <source>
        <dbReference type="ARBA" id="ARBA00022989"/>
    </source>
</evidence>
<keyword evidence="4 17" id="KW-0812">Transmembrane</keyword>
<keyword evidence="3" id="KW-1003">Cell membrane</keyword>
<dbReference type="EC" id="3.2.1.58" evidence="14"/>
<dbReference type="InterPro" id="IPR018087">
    <property type="entry name" value="Glyco_hydro_5_CS"/>
</dbReference>
<dbReference type="GO" id="GO:0009986">
    <property type="term" value="C:cell surface"/>
    <property type="evidence" value="ECO:0007669"/>
    <property type="project" value="TreeGrafter"/>
</dbReference>
<sequence length="454" mass="51971">MGGNMHPNATAFMKRHWDTFLTRDDLEQMHDFGITHVRIPVGYWLLDWRQEDGFVDGGLPYLTRAITWLQELSMKAVLDLHALPGAQTPHQSFTACADCYKDDDHKQFWKEPYLSRGKDSMRRLAQLIHSYNQDKRTRNVVIGLELVNEPDHRKWRELQALYSEMVPQLRKILPSHACALYLSFMNDCETSAAWMRKEIIADPVNWANVVYDRHLYHSFGDDDTPAGPMKELWSAETTDACKTCCRDRLVFEPLLGIPTVIGEWALTVDTFDTWEYKDTQFLQRFWRDQLSLWANMNGEHSLGSFFFTFKIGPHPRIADYFINFDLMRLIQMHSLPPPAEVDTASICPRENLHDCPKSPHNVDWDAFCTTFGLPKAQTAAADRPHASKTINAVFAYLMMVIALAVAMTLAVLLTNWARRPVAKDKLLVDPQDTTSAYGTILRVQVPSTAYGAGV</sequence>
<dbReference type="GO" id="GO:0005576">
    <property type="term" value="C:extracellular region"/>
    <property type="evidence" value="ECO:0007669"/>
    <property type="project" value="TreeGrafter"/>
</dbReference>
<evidence type="ECO:0000256" key="5">
    <source>
        <dbReference type="ARBA" id="ARBA00022801"/>
    </source>
</evidence>
<dbReference type="PANTHER" id="PTHR31297:SF34">
    <property type="entry name" value="GLUCAN 1,3-BETA-GLUCOSIDASE 2"/>
    <property type="match status" value="1"/>
</dbReference>
<dbReference type="InterPro" id="IPR001547">
    <property type="entry name" value="Glyco_hydro_5"/>
</dbReference>
<dbReference type="InterPro" id="IPR050386">
    <property type="entry name" value="Glycosyl_hydrolase_5"/>
</dbReference>
<evidence type="ECO:0000256" key="11">
    <source>
        <dbReference type="ARBA" id="ARBA00023316"/>
    </source>
</evidence>